<dbReference type="Proteomes" id="UP001052739">
    <property type="component" value="Unassembled WGS sequence"/>
</dbReference>
<dbReference type="SMART" id="SM01130">
    <property type="entry name" value="DHDPS"/>
    <property type="match status" value="1"/>
</dbReference>
<dbReference type="CDD" id="cd00408">
    <property type="entry name" value="DHDPS-like"/>
    <property type="match status" value="1"/>
</dbReference>
<dbReference type="Pfam" id="PF00701">
    <property type="entry name" value="DHDPS"/>
    <property type="match status" value="1"/>
</dbReference>
<dbReference type="InterPro" id="IPR008794">
    <property type="entry name" value="Pro_racemase_fam"/>
</dbReference>
<sequence>MAGVAAYGSAESRRWAEQAAEAGAGSVLLLPPNAYRADVGGRPRPLRRGRQGGAADVVAYNNPIDTKVDLTPALLARLHADGNIVAVKEFSGDVRRAYEIAELAPGLDLLIGADDVLLELAIAGAVGWIAGYPNALPESAATLYRAAVAGDLTTALPLYKSLHSLYPLGLQDRVRPGHQALHGPRGPPRRTHPRPAPAAHRRRRGRRPRRHREGPGRRTPLIPGGRQPMRTRHVYHAVDSHTEGMPTRVITGGVGVIPGATMAEKRLHFIEHRDSLRTLLMYEPRGHAAMSGAILQPATRPDADYGVLFIEVSGLLPMCGHGTIGVATVLVETGMVPVTEPVTTVRLDTPAGLVSVDVRVEGRAARSVTLTNVPAFSVGLDLKAEVPGFGTVTYDLAYGGNFYAFVELDALASPSTAPTSRN</sequence>
<evidence type="ECO:0000256" key="1">
    <source>
        <dbReference type="ARBA" id="ARBA00007529"/>
    </source>
</evidence>
<dbReference type="SUPFAM" id="SSF51569">
    <property type="entry name" value="Aldolase"/>
    <property type="match status" value="1"/>
</dbReference>
<keyword evidence="2" id="KW-0456">Lyase</keyword>
<dbReference type="InterPro" id="IPR002220">
    <property type="entry name" value="DapA-like"/>
</dbReference>
<feature type="compositionally biased region" description="Basic residues" evidence="3">
    <location>
        <begin position="187"/>
        <end position="212"/>
    </location>
</feature>
<dbReference type="SUPFAM" id="SSF54506">
    <property type="entry name" value="Diaminopimelate epimerase-like"/>
    <property type="match status" value="1"/>
</dbReference>
<dbReference type="InterPro" id="IPR013785">
    <property type="entry name" value="Aldolase_TIM"/>
</dbReference>
<dbReference type="RefSeq" id="WP_264202494.1">
    <property type="nucleotide sequence ID" value="NZ_BNDW01000086.1"/>
</dbReference>
<evidence type="ECO:0000313" key="5">
    <source>
        <dbReference type="Proteomes" id="UP001052739"/>
    </source>
</evidence>
<organism evidence="4 5">
    <name type="scientific">Streptomyces hydrogenans</name>
    <dbReference type="NCBI Taxonomy" id="1873719"/>
    <lineage>
        <taxon>Bacteria</taxon>
        <taxon>Bacillati</taxon>
        <taxon>Actinomycetota</taxon>
        <taxon>Actinomycetes</taxon>
        <taxon>Kitasatosporales</taxon>
        <taxon>Streptomycetaceae</taxon>
        <taxon>Streptomyces</taxon>
    </lineage>
</organism>
<feature type="region of interest" description="Disordered" evidence="3">
    <location>
        <begin position="175"/>
        <end position="227"/>
    </location>
</feature>
<dbReference type="PANTHER" id="PTHR33442">
    <property type="entry name" value="TRANS-3-HYDROXY-L-PROLINE DEHYDRATASE"/>
    <property type="match status" value="1"/>
</dbReference>
<reference evidence="4" key="1">
    <citation type="submission" date="2024-05" db="EMBL/GenBank/DDBJ databases">
        <title>Whole genome shotgun sequence of Streptomyces hydrogenans NBRC 13475.</title>
        <authorList>
            <person name="Komaki H."/>
            <person name="Tamura T."/>
        </authorList>
    </citation>
    <scope>NUCLEOTIDE SEQUENCE</scope>
    <source>
        <strain evidence="4">NBRC 13475</strain>
    </source>
</reference>
<dbReference type="Pfam" id="PF05544">
    <property type="entry name" value="Pro_racemase"/>
    <property type="match status" value="1"/>
</dbReference>
<evidence type="ECO:0000256" key="2">
    <source>
        <dbReference type="ARBA" id="ARBA00023239"/>
    </source>
</evidence>
<proteinExistence type="inferred from homology"/>
<evidence type="ECO:0000256" key="3">
    <source>
        <dbReference type="SAM" id="MobiDB-lite"/>
    </source>
</evidence>
<dbReference type="SFLD" id="SFLDS00028">
    <property type="entry name" value="Proline_Racemase"/>
    <property type="match status" value="1"/>
</dbReference>
<accession>A0ABQ3PKZ7</accession>
<dbReference type="PANTHER" id="PTHR33442:SF5">
    <property type="entry name" value="BIFUNCTIONAL TRANS-3-HYDROXY-L-PROLINE DEHYDRATASE_2-EPIMERASE"/>
    <property type="match status" value="1"/>
</dbReference>
<name>A0ABQ3PKZ7_9ACTN</name>
<gene>
    <name evidence="4" type="ORF">Shyd_70740</name>
</gene>
<dbReference type="Gene3D" id="3.20.20.70">
    <property type="entry name" value="Aldolase class I"/>
    <property type="match status" value="1"/>
</dbReference>
<dbReference type="Gene3D" id="3.10.310.10">
    <property type="entry name" value="Diaminopimelate Epimerase, Chain A, domain 1"/>
    <property type="match status" value="2"/>
</dbReference>
<protein>
    <recommendedName>
        <fullName evidence="6">Proline racemase</fullName>
    </recommendedName>
</protein>
<evidence type="ECO:0000313" key="4">
    <source>
        <dbReference type="EMBL" id="GHI25703.1"/>
    </source>
</evidence>
<evidence type="ECO:0008006" key="6">
    <source>
        <dbReference type="Google" id="ProtNLM"/>
    </source>
</evidence>
<comment type="similarity">
    <text evidence="1">Belongs to the proline racemase family.</text>
</comment>
<dbReference type="EMBL" id="BNDW01000086">
    <property type="protein sequence ID" value="GHI25703.1"/>
    <property type="molecule type" value="Genomic_DNA"/>
</dbReference>
<comment type="caution">
    <text evidence="4">The sequence shown here is derived from an EMBL/GenBank/DDBJ whole genome shotgun (WGS) entry which is preliminary data.</text>
</comment>
<keyword evidence="5" id="KW-1185">Reference proteome</keyword>